<proteinExistence type="predicted"/>
<name>A0AC34F790_9BILA</name>
<evidence type="ECO:0000313" key="2">
    <source>
        <dbReference type="WBParaSite" id="ES5_v2.g13159.t1"/>
    </source>
</evidence>
<protein>
    <submittedName>
        <fullName evidence="2">C-type lectin domain-containing protein</fullName>
    </submittedName>
</protein>
<sequence length="165" mass="18957">MAFQNIFLTVAAFLLISSVLSYPETYMCSYGWSYFPTTGACYGVNTLPPRPSWEAAEKYCQQSGGHLASFESEEEYKHILSYFFVSWDNMWVGIYSMDGQNWKTVEGKDVDPFKYANWCTNGYPWKINGKNCLGFGATEGKNHCFHNHDCGNSYTMRIICKKQIF</sequence>
<dbReference type="WBParaSite" id="ES5_v2.g13159.t1">
    <property type="protein sequence ID" value="ES5_v2.g13159.t1"/>
    <property type="gene ID" value="ES5_v2.g13159"/>
</dbReference>
<dbReference type="Proteomes" id="UP000887579">
    <property type="component" value="Unplaced"/>
</dbReference>
<reference evidence="2" key="1">
    <citation type="submission" date="2022-11" db="UniProtKB">
        <authorList>
            <consortium name="WormBaseParasite"/>
        </authorList>
    </citation>
    <scope>IDENTIFICATION</scope>
</reference>
<accession>A0AC34F790</accession>
<evidence type="ECO:0000313" key="1">
    <source>
        <dbReference type="Proteomes" id="UP000887579"/>
    </source>
</evidence>
<organism evidence="1 2">
    <name type="scientific">Panagrolaimus sp. ES5</name>
    <dbReference type="NCBI Taxonomy" id="591445"/>
    <lineage>
        <taxon>Eukaryota</taxon>
        <taxon>Metazoa</taxon>
        <taxon>Ecdysozoa</taxon>
        <taxon>Nematoda</taxon>
        <taxon>Chromadorea</taxon>
        <taxon>Rhabditida</taxon>
        <taxon>Tylenchina</taxon>
        <taxon>Panagrolaimomorpha</taxon>
        <taxon>Panagrolaimoidea</taxon>
        <taxon>Panagrolaimidae</taxon>
        <taxon>Panagrolaimus</taxon>
    </lineage>
</organism>